<dbReference type="Pfam" id="PF21737">
    <property type="entry name" value="DUF6865"/>
    <property type="match status" value="1"/>
</dbReference>
<organism evidence="1 2">
    <name type="scientific">Dipteronia sinensis</name>
    <dbReference type="NCBI Taxonomy" id="43782"/>
    <lineage>
        <taxon>Eukaryota</taxon>
        <taxon>Viridiplantae</taxon>
        <taxon>Streptophyta</taxon>
        <taxon>Embryophyta</taxon>
        <taxon>Tracheophyta</taxon>
        <taxon>Spermatophyta</taxon>
        <taxon>Magnoliopsida</taxon>
        <taxon>eudicotyledons</taxon>
        <taxon>Gunneridae</taxon>
        <taxon>Pentapetalae</taxon>
        <taxon>rosids</taxon>
        <taxon>malvids</taxon>
        <taxon>Sapindales</taxon>
        <taxon>Sapindaceae</taxon>
        <taxon>Hippocastanoideae</taxon>
        <taxon>Acereae</taxon>
        <taxon>Dipteronia</taxon>
    </lineage>
</organism>
<keyword evidence="2" id="KW-1185">Reference proteome</keyword>
<dbReference type="PANTHER" id="PTHR35282:SF11">
    <property type="entry name" value="EG5651"/>
    <property type="match status" value="1"/>
</dbReference>
<evidence type="ECO:0000313" key="2">
    <source>
        <dbReference type="Proteomes" id="UP001281410"/>
    </source>
</evidence>
<accession>A0AAD9ZKR7</accession>
<comment type="caution">
    <text evidence="1">The sequence shown here is derived from an EMBL/GenBank/DDBJ whole genome shotgun (WGS) entry which is preliminary data.</text>
</comment>
<proteinExistence type="predicted"/>
<evidence type="ECO:0000313" key="1">
    <source>
        <dbReference type="EMBL" id="KAK3183069.1"/>
    </source>
</evidence>
<gene>
    <name evidence="1" type="ORF">Dsin_030355</name>
</gene>
<dbReference type="Proteomes" id="UP001281410">
    <property type="component" value="Unassembled WGS sequence"/>
</dbReference>
<name>A0AAD9ZKR7_9ROSI</name>
<protein>
    <submittedName>
        <fullName evidence="1">Uncharacterized protein</fullName>
    </submittedName>
</protein>
<reference evidence="1" key="1">
    <citation type="journal article" date="2023" name="Plant J.">
        <title>Genome sequences and population genomics provide insights into the demographic history, inbreeding, and mutation load of two 'living fossil' tree species of Dipteronia.</title>
        <authorList>
            <person name="Feng Y."/>
            <person name="Comes H.P."/>
            <person name="Chen J."/>
            <person name="Zhu S."/>
            <person name="Lu R."/>
            <person name="Zhang X."/>
            <person name="Li P."/>
            <person name="Qiu J."/>
            <person name="Olsen K.M."/>
            <person name="Qiu Y."/>
        </authorList>
    </citation>
    <scope>NUCLEOTIDE SEQUENCE</scope>
    <source>
        <strain evidence="1">NBL</strain>
    </source>
</reference>
<dbReference type="AlphaFoldDB" id="A0AAD9ZKR7"/>
<dbReference type="InterPro" id="IPR049198">
    <property type="entry name" value="DUF6865"/>
</dbReference>
<sequence>MKTKEMRGYILANRRQLRPGDDDGDGRQKLTVARAMSDLNMNMNMEAPVKEVAQELARELLIAISSFVPDKVIPDSVGIAFDIALADVIPVNIGDGAETCRSDLISISYPGSPDQDYMSPLAFGDA</sequence>
<dbReference type="EMBL" id="JANJYJ010000010">
    <property type="protein sequence ID" value="KAK3183069.1"/>
    <property type="molecule type" value="Genomic_DNA"/>
</dbReference>
<dbReference type="PANTHER" id="PTHR35282">
    <property type="entry name" value="F5D14.24 PROTEIN"/>
    <property type="match status" value="1"/>
</dbReference>